<evidence type="ECO:0000313" key="3">
    <source>
        <dbReference type="Proteomes" id="UP000308768"/>
    </source>
</evidence>
<proteinExistence type="predicted"/>
<organism evidence="2 3">
    <name type="scientific">Cryomyces minteri</name>
    <dbReference type="NCBI Taxonomy" id="331657"/>
    <lineage>
        <taxon>Eukaryota</taxon>
        <taxon>Fungi</taxon>
        <taxon>Dikarya</taxon>
        <taxon>Ascomycota</taxon>
        <taxon>Pezizomycotina</taxon>
        <taxon>Dothideomycetes</taxon>
        <taxon>Dothideomycetes incertae sedis</taxon>
        <taxon>Cryomyces</taxon>
    </lineage>
</organism>
<dbReference type="OrthoDB" id="775571at2759"/>
<evidence type="ECO:0000256" key="1">
    <source>
        <dbReference type="SAM" id="MobiDB-lite"/>
    </source>
</evidence>
<name>A0A4U0XVX0_9PEZI</name>
<accession>A0A4U0XVX0</accession>
<dbReference type="Proteomes" id="UP000308768">
    <property type="component" value="Unassembled WGS sequence"/>
</dbReference>
<gene>
    <name evidence="2" type="ORF">B0A49_00170</name>
</gene>
<dbReference type="AlphaFoldDB" id="A0A4U0XVX0"/>
<reference evidence="2 3" key="1">
    <citation type="submission" date="2017-03" db="EMBL/GenBank/DDBJ databases">
        <title>Genomes of endolithic fungi from Antarctica.</title>
        <authorList>
            <person name="Coleine C."/>
            <person name="Masonjones S."/>
            <person name="Stajich J.E."/>
        </authorList>
    </citation>
    <scope>NUCLEOTIDE SEQUENCE [LARGE SCALE GENOMIC DNA]</scope>
    <source>
        <strain evidence="2 3">CCFEE 5187</strain>
    </source>
</reference>
<feature type="region of interest" description="Disordered" evidence="1">
    <location>
        <begin position="80"/>
        <end position="100"/>
    </location>
</feature>
<protein>
    <submittedName>
        <fullName evidence="2">Uncharacterized protein</fullName>
    </submittedName>
</protein>
<dbReference type="STRING" id="331657.A0A4U0XVX0"/>
<comment type="caution">
    <text evidence="2">The sequence shown here is derived from an EMBL/GenBank/DDBJ whole genome shotgun (WGS) entry which is preliminary data.</text>
</comment>
<evidence type="ECO:0000313" key="2">
    <source>
        <dbReference type="EMBL" id="TKA82032.1"/>
    </source>
</evidence>
<sequence length="100" mass="11097">MEPRDDIADCFAIPDLWASPAYAGEYKEDTTLFQPLDFNLPAIKLDNPYAPTNELKDALGLPDLDTFEYGPLEDLETLVESGLSSDTEQLVSVADEQEDI</sequence>
<keyword evidence="3" id="KW-1185">Reference proteome</keyword>
<dbReference type="EMBL" id="NAJN01000008">
    <property type="protein sequence ID" value="TKA82032.1"/>
    <property type="molecule type" value="Genomic_DNA"/>
</dbReference>